<evidence type="ECO:0000256" key="1">
    <source>
        <dbReference type="ARBA" id="ARBA00004196"/>
    </source>
</evidence>
<evidence type="ECO:0000256" key="3">
    <source>
        <dbReference type="ARBA" id="ARBA00023157"/>
    </source>
</evidence>
<protein>
    <submittedName>
        <fullName evidence="7">TlpA family protein disulfide reductase</fullName>
    </submittedName>
</protein>
<dbReference type="CDD" id="cd02966">
    <property type="entry name" value="TlpA_like_family"/>
    <property type="match status" value="1"/>
</dbReference>
<dbReference type="PROSITE" id="PS51257">
    <property type="entry name" value="PROKAR_LIPOPROTEIN"/>
    <property type="match status" value="1"/>
</dbReference>
<organism evidence="7 8">
    <name type="scientific">Butyricimonas virosa</name>
    <dbReference type="NCBI Taxonomy" id="544645"/>
    <lineage>
        <taxon>Bacteria</taxon>
        <taxon>Pseudomonadati</taxon>
        <taxon>Bacteroidota</taxon>
        <taxon>Bacteroidia</taxon>
        <taxon>Bacteroidales</taxon>
        <taxon>Odoribacteraceae</taxon>
        <taxon>Butyricimonas</taxon>
    </lineage>
</organism>
<dbReference type="Proteomes" id="UP000286063">
    <property type="component" value="Unassembled WGS sequence"/>
</dbReference>
<dbReference type="PANTHER" id="PTHR42852">
    <property type="entry name" value="THIOL:DISULFIDE INTERCHANGE PROTEIN DSBE"/>
    <property type="match status" value="1"/>
</dbReference>
<sequence>MAIVKNMLVIFVCFLMLAACDLNEKTTFEVLFPVEETRNVDLEFRNERATLEFVLGDSLRKSVITIPVSGEQYARLWVGDMPYVIWLEAGRPWIAKFEGNQWYFAGKGADVNNYLNKRYVERIYFIDYYRIPNREFREKLDRVMGKREEALREDVLNPRFVEQERKRLRYVKNNHLASAVVYGEVKDGKLDLSEDTYAELQKAVIEDSASWKIPEYRESMDRVMLALAKMKKLEGSFYDISLEVLHGTISTFKDERLIEYIVNKNVMAYMKALSVGTTGEMDSIFRKWVHQPILVEAYDNLCRANRKLEKGQPAVSFTFPDINGKEVSLSDFKGKYVYVDLWATWCGPCNAEIPSLKKLEEEFQGRNIYFVSISCDKSQDEWEKFVRERQMGGIQLHMRGNNKYMEELGNNGVPRFLLIDREGNFIDANMLRPSDPRTLKILQELEGI</sequence>
<evidence type="ECO:0000256" key="5">
    <source>
        <dbReference type="SAM" id="SignalP"/>
    </source>
</evidence>
<dbReference type="InterPro" id="IPR000866">
    <property type="entry name" value="AhpC/TSA"/>
</dbReference>
<dbReference type="GO" id="GO:0017004">
    <property type="term" value="P:cytochrome complex assembly"/>
    <property type="evidence" value="ECO:0007669"/>
    <property type="project" value="UniProtKB-KW"/>
</dbReference>
<dbReference type="Pfam" id="PF00578">
    <property type="entry name" value="AhpC-TSA"/>
    <property type="match status" value="1"/>
</dbReference>
<dbReference type="PROSITE" id="PS51352">
    <property type="entry name" value="THIOREDOXIN_2"/>
    <property type="match status" value="1"/>
</dbReference>
<dbReference type="Gene3D" id="3.40.30.10">
    <property type="entry name" value="Glutaredoxin"/>
    <property type="match status" value="1"/>
</dbReference>
<accession>A0A413IQ87</accession>
<dbReference type="InterPro" id="IPR036249">
    <property type="entry name" value="Thioredoxin-like_sf"/>
</dbReference>
<dbReference type="AlphaFoldDB" id="A0A413IQ87"/>
<dbReference type="GO" id="GO:0030313">
    <property type="term" value="C:cell envelope"/>
    <property type="evidence" value="ECO:0007669"/>
    <property type="project" value="UniProtKB-SubCell"/>
</dbReference>
<reference evidence="7 8" key="1">
    <citation type="submission" date="2018-08" db="EMBL/GenBank/DDBJ databases">
        <title>A genome reference for cultivated species of the human gut microbiota.</title>
        <authorList>
            <person name="Zou Y."/>
            <person name="Xue W."/>
            <person name="Luo G."/>
        </authorList>
    </citation>
    <scope>NUCLEOTIDE SEQUENCE [LARGE SCALE GENOMIC DNA]</scope>
    <source>
        <strain evidence="7 8">OF02-7</strain>
    </source>
</reference>
<feature type="signal peptide" evidence="5">
    <location>
        <begin position="1"/>
        <end position="18"/>
    </location>
</feature>
<dbReference type="PANTHER" id="PTHR42852:SF6">
    <property type="entry name" value="THIOL:DISULFIDE INTERCHANGE PROTEIN DSBE"/>
    <property type="match status" value="1"/>
</dbReference>
<evidence type="ECO:0000313" key="8">
    <source>
        <dbReference type="Proteomes" id="UP000286063"/>
    </source>
</evidence>
<proteinExistence type="predicted"/>
<keyword evidence="4" id="KW-0676">Redox-active center</keyword>
<dbReference type="InterPro" id="IPR013766">
    <property type="entry name" value="Thioredoxin_domain"/>
</dbReference>
<name>A0A413IQ87_9BACT</name>
<dbReference type="SUPFAM" id="SSF52833">
    <property type="entry name" value="Thioredoxin-like"/>
    <property type="match status" value="1"/>
</dbReference>
<dbReference type="GO" id="GO:0016209">
    <property type="term" value="F:antioxidant activity"/>
    <property type="evidence" value="ECO:0007669"/>
    <property type="project" value="InterPro"/>
</dbReference>
<evidence type="ECO:0000313" key="7">
    <source>
        <dbReference type="EMBL" id="RGY19414.1"/>
    </source>
</evidence>
<dbReference type="EMBL" id="QSCR01000006">
    <property type="protein sequence ID" value="RGY19414.1"/>
    <property type="molecule type" value="Genomic_DNA"/>
</dbReference>
<dbReference type="OrthoDB" id="1094665at2"/>
<keyword evidence="3" id="KW-1015">Disulfide bond</keyword>
<keyword evidence="5" id="KW-0732">Signal</keyword>
<comment type="caution">
    <text evidence="7">The sequence shown here is derived from an EMBL/GenBank/DDBJ whole genome shotgun (WGS) entry which is preliminary data.</text>
</comment>
<dbReference type="RefSeq" id="WP_117774835.1">
    <property type="nucleotide sequence ID" value="NZ_CAUGOG010000003.1"/>
</dbReference>
<gene>
    <name evidence="7" type="ORF">DXA50_05590</name>
</gene>
<evidence type="ECO:0000259" key="6">
    <source>
        <dbReference type="PROSITE" id="PS51352"/>
    </source>
</evidence>
<dbReference type="InterPro" id="IPR050553">
    <property type="entry name" value="Thioredoxin_ResA/DsbE_sf"/>
</dbReference>
<feature type="chain" id="PRO_5019560321" evidence="5">
    <location>
        <begin position="19"/>
        <end position="448"/>
    </location>
</feature>
<comment type="subcellular location">
    <subcellularLocation>
        <location evidence="1">Cell envelope</location>
    </subcellularLocation>
</comment>
<keyword evidence="2" id="KW-0201">Cytochrome c-type biogenesis</keyword>
<feature type="domain" description="Thioredoxin" evidence="6">
    <location>
        <begin position="308"/>
        <end position="448"/>
    </location>
</feature>
<evidence type="ECO:0000256" key="4">
    <source>
        <dbReference type="ARBA" id="ARBA00023284"/>
    </source>
</evidence>
<dbReference type="GO" id="GO:0016491">
    <property type="term" value="F:oxidoreductase activity"/>
    <property type="evidence" value="ECO:0007669"/>
    <property type="project" value="InterPro"/>
</dbReference>
<evidence type="ECO:0000256" key="2">
    <source>
        <dbReference type="ARBA" id="ARBA00022748"/>
    </source>
</evidence>